<organism evidence="1 2">
    <name type="scientific">Halalkalibacterium halodurans (strain ATCC BAA-125 / DSM 18197 / FERM 7344 / JCM 9153 / C-125)</name>
    <name type="common">Bacillus halodurans</name>
    <dbReference type="NCBI Taxonomy" id="272558"/>
    <lineage>
        <taxon>Bacteria</taxon>
        <taxon>Bacillati</taxon>
        <taxon>Bacillota</taxon>
        <taxon>Bacilli</taxon>
        <taxon>Bacillales</taxon>
        <taxon>Bacillaceae</taxon>
        <taxon>Halalkalibacterium (ex Joshi et al. 2022)</taxon>
    </lineage>
</organism>
<dbReference type="eggNOG" id="COG0189">
    <property type="taxonomic scope" value="Bacteria"/>
</dbReference>
<dbReference type="KEGG" id="bha:BH1145"/>
<evidence type="ECO:0000313" key="1">
    <source>
        <dbReference type="EMBL" id="BAB04864.1"/>
    </source>
</evidence>
<dbReference type="RefSeq" id="WP_010897315.1">
    <property type="nucleotide sequence ID" value="NC_002570.2"/>
</dbReference>
<evidence type="ECO:0000313" key="2">
    <source>
        <dbReference type="Proteomes" id="UP000001258"/>
    </source>
</evidence>
<dbReference type="Proteomes" id="UP000001258">
    <property type="component" value="Chromosome"/>
</dbReference>
<reference evidence="1 2" key="1">
    <citation type="journal article" date="2000" name="Nucleic Acids Res.">
        <title>Complete genome sequence of the alkaliphilic bacterium Bacillus halodurans and genomic sequence comparison with Bacillus subtilis.</title>
        <authorList>
            <person name="Takami H."/>
            <person name="Nakasone K."/>
            <person name="Takaki Y."/>
            <person name="Maeno G."/>
            <person name="Sasaki R."/>
            <person name="Masui N."/>
            <person name="Fuji F."/>
            <person name="Hirama C."/>
            <person name="Nakamura Y."/>
            <person name="Ogasawara N."/>
            <person name="Kuhara S."/>
            <person name="Horikoshi K."/>
        </authorList>
    </citation>
    <scope>NUCLEOTIDE SEQUENCE [LARGE SCALE GENOMIC DNA]</scope>
    <source>
        <strain evidence="2">ATCC BAA-125 / DSM 18197 / FERM 7344 / JCM 9153 / C-125</strain>
    </source>
</reference>
<dbReference type="InterPro" id="IPR026838">
    <property type="entry name" value="YheC/D"/>
</dbReference>
<dbReference type="EMBL" id="BA000004">
    <property type="protein sequence ID" value="BAB04864.1"/>
    <property type="molecule type" value="Genomic_DNA"/>
</dbReference>
<proteinExistence type="predicted"/>
<name>Q9KDR6_HALH5</name>
<dbReference type="Gene3D" id="3.30.470.20">
    <property type="entry name" value="ATP-grasp fold, B domain"/>
    <property type="match status" value="1"/>
</dbReference>
<dbReference type="OrthoDB" id="7869153at2"/>
<gene>
    <name evidence="1" type="ordered locus">BH1145</name>
</gene>
<accession>Q9KDR6</accession>
<dbReference type="STRING" id="272558.gene:10727039"/>
<dbReference type="Pfam" id="PF14398">
    <property type="entry name" value="ATPgrasp_YheCD"/>
    <property type="match status" value="1"/>
</dbReference>
<dbReference type="SUPFAM" id="SSF56059">
    <property type="entry name" value="Glutathione synthetase ATP-binding domain-like"/>
    <property type="match status" value="1"/>
</dbReference>
<dbReference type="PIR" id="A83793">
    <property type="entry name" value="A83793"/>
</dbReference>
<dbReference type="HOGENOM" id="CLU_044334_0_0_9"/>
<sequence>MIQLVYNGEEKRWGTLNAHRTMSWGHNKQPVARAKSDNGPQVTLSSYGDRIGPLIGLLTSAHKSHHFSGNKPLFSKLAKEVAKRGGCLVVFTPEDVKESEIEGYCLKEGSDQWIRATFPYPNMIYNKIPSRTEENKRQTIRLLKQIRTRKIPYFNPHFFNKWSMFEILSRDPFLRSFLPATRLFSGPSNLLDMLGNYKRIYLKPTNKSQGKGVFTLEAIDEKQYLMTTNRKQLHITFPKLTNLLLPYTDQLILQQAIRLRTYQDKPYDYRIHMHKLRHRWHMTGIGVRLGKAGSITTHVPQGGSILSIDQLPAPPDEQVVKRIGKKAAMALERAYGPHGECSLDIGEDQDGGLWLFEVNAKPMTFDEPSIQRNIIQALTAIFFEWSGFHDGKGGYDEYHQNDLR</sequence>
<protein>
    <submittedName>
        <fullName evidence="1">BH1145 protein</fullName>
    </submittedName>
</protein>
<dbReference type="AlphaFoldDB" id="Q9KDR6"/>
<keyword evidence="2" id="KW-1185">Reference proteome</keyword>